<dbReference type="RefSeq" id="WP_201936070.1">
    <property type="nucleotide sequence ID" value="NZ_JAERSG010000003.1"/>
</dbReference>
<dbReference type="EMBL" id="JAERSG010000003">
    <property type="protein sequence ID" value="MBL0748040.1"/>
    <property type="molecule type" value="Genomic_DNA"/>
</dbReference>
<feature type="compositionally biased region" description="Low complexity" evidence="1">
    <location>
        <begin position="24"/>
        <end position="47"/>
    </location>
</feature>
<dbReference type="Pfam" id="PF10648">
    <property type="entry name" value="Gmad2"/>
    <property type="match status" value="1"/>
</dbReference>
<feature type="region of interest" description="Disordered" evidence="1">
    <location>
        <begin position="21"/>
        <end position="55"/>
    </location>
</feature>
<evidence type="ECO:0000259" key="2">
    <source>
        <dbReference type="Pfam" id="PF10648"/>
    </source>
</evidence>
<comment type="caution">
    <text evidence="3">The sequence shown here is derived from an EMBL/GenBank/DDBJ whole genome shotgun (WGS) entry which is preliminary data.</text>
</comment>
<organism evidence="3 4">
    <name type="scientific">Nocardioides baculatus</name>
    <dbReference type="NCBI Taxonomy" id="2801337"/>
    <lineage>
        <taxon>Bacteria</taxon>
        <taxon>Bacillati</taxon>
        <taxon>Actinomycetota</taxon>
        <taxon>Actinomycetes</taxon>
        <taxon>Propionibacteriales</taxon>
        <taxon>Nocardioidaceae</taxon>
        <taxon>Nocardioides</taxon>
    </lineage>
</organism>
<dbReference type="Proteomes" id="UP000636918">
    <property type="component" value="Unassembled WGS sequence"/>
</dbReference>
<dbReference type="InterPro" id="IPR018911">
    <property type="entry name" value="Gmad2_Ig-like_dom"/>
</dbReference>
<keyword evidence="4" id="KW-1185">Reference proteome</keyword>
<feature type="domain" description="Bacterial spore germination immunoglobulin-like" evidence="2">
    <location>
        <begin position="211"/>
        <end position="291"/>
    </location>
</feature>
<evidence type="ECO:0000256" key="1">
    <source>
        <dbReference type="SAM" id="MobiDB-lite"/>
    </source>
</evidence>
<gene>
    <name evidence="3" type="ORF">JI751_10495</name>
</gene>
<accession>A0ABS1L8T9</accession>
<sequence>MGSALLVLTALLGGCGGDPPAPATAPRAATSGGPTSAVPPTTPTAASDMPAARPSSGLPRGLVFFGGGRARTGEWQLFAEPTDLRGRDDLLAAVRTVMAGAPDDPDRSTLWNGDVVEQVALRWDGDEGYYDVRLVDAAATRRPPGTSMREAHLAIQQVVWTLGSVGRVEAPVRFTAGRSPEPVTDLLGIPATGPDDTYPAADRSGVLSSMHVLTPAEGTVVSGVVDVSGLAESFEATVGIRVVDASGKTVLDDATSTEQCCGRLWPWRYELDTSGWAPGTYVVEARTDDPVGIAQGSDGPEIDTRTIRVD</sequence>
<protein>
    <recommendedName>
        <fullName evidence="2">Bacterial spore germination immunoglobulin-like domain-containing protein</fullName>
    </recommendedName>
</protein>
<name>A0ABS1L8T9_9ACTN</name>
<evidence type="ECO:0000313" key="3">
    <source>
        <dbReference type="EMBL" id="MBL0748040.1"/>
    </source>
</evidence>
<reference evidence="3 4" key="1">
    <citation type="submission" date="2021-01" db="EMBL/GenBank/DDBJ databases">
        <title>Genome seq and assembly of Nocardiodes sp. G10.</title>
        <authorList>
            <person name="Chhetri G."/>
        </authorList>
    </citation>
    <scope>NUCLEOTIDE SEQUENCE [LARGE SCALE GENOMIC DNA]</scope>
    <source>
        <strain evidence="3 4">G10</strain>
    </source>
</reference>
<proteinExistence type="predicted"/>
<evidence type="ECO:0000313" key="4">
    <source>
        <dbReference type="Proteomes" id="UP000636918"/>
    </source>
</evidence>